<feature type="transmembrane region" description="Helical" evidence="1">
    <location>
        <begin position="24"/>
        <end position="47"/>
    </location>
</feature>
<evidence type="ECO:0000256" key="1">
    <source>
        <dbReference type="SAM" id="Phobius"/>
    </source>
</evidence>
<dbReference type="AlphaFoldDB" id="A8P8M7"/>
<keyword evidence="1" id="KW-0472">Membrane</keyword>
<reference evidence="2 3" key="1">
    <citation type="journal article" date="2010" name="Proc. Natl. Acad. Sci. U.S.A.">
        <title>Insights into evolution of multicellular fungi from the assembled chromosomes of the mushroom Coprinopsis cinerea (Coprinus cinereus).</title>
        <authorList>
            <person name="Stajich J.E."/>
            <person name="Wilke S.K."/>
            <person name="Ahren D."/>
            <person name="Au C.H."/>
            <person name="Birren B.W."/>
            <person name="Borodovsky M."/>
            <person name="Burns C."/>
            <person name="Canback B."/>
            <person name="Casselton L.A."/>
            <person name="Cheng C.K."/>
            <person name="Deng J."/>
            <person name="Dietrich F.S."/>
            <person name="Fargo D.C."/>
            <person name="Farman M.L."/>
            <person name="Gathman A.C."/>
            <person name="Goldberg J."/>
            <person name="Guigo R."/>
            <person name="Hoegger P.J."/>
            <person name="Hooker J.B."/>
            <person name="Huggins A."/>
            <person name="James T.Y."/>
            <person name="Kamada T."/>
            <person name="Kilaru S."/>
            <person name="Kodira C."/>
            <person name="Kues U."/>
            <person name="Kupfer D."/>
            <person name="Kwan H.S."/>
            <person name="Lomsadze A."/>
            <person name="Li W."/>
            <person name="Lilly W.W."/>
            <person name="Ma L.J."/>
            <person name="Mackey A.J."/>
            <person name="Manning G."/>
            <person name="Martin F."/>
            <person name="Muraguchi H."/>
            <person name="Natvig D.O."/>
            <person name="Palmerini H."/>
            <person name="Ramesh M.A."/>
            <person name="Rehmeyer C.J."/>
            <person name="Roe B.A."/>
            <person name="Shenoy N."/>
            <person name="Stanke M."/>
            <person name="Ter-Hovhannisyan V."/>
            <person name="Tunlid A."/>
            <person name="Velagapudi R."/>
            <person name="Vision T.J."/>
            <person name="Zeng Q."/>
            <person name="Zolan M.E."/>
            <person name="Pukkila P.J."/>
        </authorList>
    </citation>
    <scope>NUCLEOTIDE SEQUENCE [LARGE SCALE GENOMIC DNA]</scope>
    <source>
        <strain evidence="3">Okayama-7 / 130 / ATCC MYA-4618 / FGSC 9003</strain>
    </source>
</reference>
<keyword evidence="3" id="KW-1185">Reference proteome</keyword>
<proteinExistence type="predicted"/>
<dbReference type="InParanoid" id="A8P8M7"/>
<organism evidence="2 3">
    <name type="scientific">Coprinopsis cinerea (strain Okayama-7 / 130 / ATCC MYA-4618 / FGSC 9003)</name>
    <name type="common">Inky cap fungus</name>
    <name type="synonym">Hormographiella aspergillata</name>
    <dbReference type="NCBI Taxonomy" id="240176"/>
    <lineage>
        <taxon>Eukaryota</taxon>
        <taxon>Fungi</taxon>
        <taxon>Dikarya</taxon>
        <taxon>Basidiomycota</taxon>
        <taxon>Agaricomycotina</taxon>
        <taxon>Agaricomycetes</taxon>
        <taxon>Agaricomycetidae</taxon>
        <taxon>Agaricales</taxon>
        <taxon>Agaricineae</taxon>
        <taxon>Psathyrellaceae</taxon>
        <taxon>Coprinopsis</taxon>
    </lineage>
</organism>
<name>A8P8M7_COPC7</name>
<dbReference type="VEuPathDB" id="FungiDB:CC1G_10594"/>
<evidence type="ECO:0000313" key="3">
    <source>
        <dbReference type="Proteomes" id="UP000001861"/>
    </source>
</evidence>
<dbReference type="GeneID" id="6016217"/>
<protein>
    <submittedName>
        <fullName evidence="2">Uncharacterized protein</fullName>
    </submittedName>
</protein>
<dbReference type="Proteomes" id="UP000001861">
    <property type="component" value="Unassembled WGS sequence"/>
</dbReference>
<dbReference type="RefSeq" id="XP_001839601.1">
    <property type="nucleotide sequence ID" value="XM_001839549.1"/>
</dbReference>
<evidence type="ECO:0000313" key="2">
    <source>
        <dbReference type="EMBL" id="EAU82192.1"/>
    </source>
</evidence>
<keyword evidence="1" id="KW-1133">Transmembrane helix</keyword>
<dbReference type="KEGG" id="cci:CC1G_10594"/>
<accession>A8P8M7</accession>
<keyword evidence="1" id="KW-0812">Transmembrane</keyword>
<dbReference type="EMBL" id="AACS02000011">
    <property type="protein sequence ID" value="EAU82192.1"/>
    <property type="molecule type" value="Genomic_DNA"/>
</dbReference>
<gene>
    <name evidence="2" type="ORF">CC1G_10594</name>
</gene>
<sequence length="127" mass="13924">MAEMQSKLEECIAALAAMDFVSNIIALLDLGITFSPFTMELVVLIVASHRSTTRHVHLGPIDFPNRACRAQEGSPSLRHHQLHHPYSISDPYLPRPPVDINGAVPLAARIVFVEAEGRNKGSIYIGV</sequence>
<comment type="caution">
    <text evidence="2">The sequence shown here is derived from an EMBL/GenBank/DDBJ whole genome shotgun (WGS) entry which is preliminary data.</text>
</comment>